<evidence type="ECO:0000313" key="3">
    <source>
        <dbReference type="Proteomes" id="UP000053257"/>
    </source>
</evidence>
<proteinExistence type="predicted"/>
<keyword evidence="1" id="KW-0812">Transmembrane</keyword>
<reference evidence="2 3" key="1">
    <citation type="journal article" date="2014" name="PLoS Genet.">
        <title>Analysis of the Phlebiopsis gigantea genome, transcriptome and secretome provides insight into its pioneer colonization strategies of wood.</title>
        <authorList>
            <person name="Hori C."/>
            <person name="Ishida T."/>
            <person name="Igarashi K."/>
            <person name="Samejima M."/>
            <person name="Suzuki H."/>
            <person name="Master E."/>
            <person name="Ferreira P."/>
            <person name="Ruiz-Duenas F.J."/>
            <person name="Held B."/>
            <person name="Canessa P."/>
            <person name="Larrondo L.F."/>
            <person name="Schmoll M."/>
            <person name="Druzhinina I.S."/>
            <person name="Kubicek C.P."/>
            <person name="Gaskell J.A."/>
            <person name="Kersten P."/>
            <person name="St John F."/>
            <person name="Glasner J."/>
            <person name="Sabat G."/>
            <person name="Splinter BonDurant S."/>
            <person name="Syed K."/>
            <person name="Yadav J."/>
            <person name="Mgbeahuruike A.C."/>
            <person name="Kovalchuk A."/>
            <person name="Asiegbu F.O."/>
            <person name="Lackner G."/>
            <person name="Hoffmeister D."/>
            <person name="Rencoret J."/>
            <person name="Gutierrez A."/>
            <person name="Sun H."/>
            <person name="Lindquist E."/>
            <person name="Barry K."/>
            <person name="Riley R."/>
            <person name="Grigoriev I.V."/>
            <person name="Henrissat B."/>
            <person name="Kues U."/>
            <person name="Berka R.M."/>
            <person name="Martinez A.T."/>
            <person name="Covert S.F."/>
            <person name="Blanchette R.A."/>
            <person name="Cullen D."/>
        </authorList>
    </citation>
    <scope>NUCLEOTIDE SEQUENCE [LARGE SCALE GENOMIC DNA]</scope>
    <source>
        <strain evidence="2 3">11061_1 CR5-6</strain>
    </source>
</reference>
<accession>A0A0C3NWY0</accession>
<keyword evidence="3" id="KW-1185">Reference proteome</keyword>
<keyword evidence="1" id="KW-1133">Transmembrane helix</keyword>
<keyword evidence="1" id="KW-0472">Membrane</keyword>
<protein>
    <submittedName>
        <fullName evidence="2">Uncharacterized protein</fullName>
    </submittedName>
</protein>
<dbReference type="AlphaFoldDB" id="A0A0C3NWY0"/>
<dbReference type="HOGENOM" id="CLU_1960382_0_0_1"/>
<name>A0A0C3NWY0_PHLG1</name>
<sequence length="128" mass="13668">MAATCAKDKASLIFPDFETGLSVLLSPIPWLLVPRLSRGPSATEGRLIVGRGPCTVSERFLAIFCGASVLAFALPFALPFFDCTGSPAVTVLVMVDIAIEYGTTCPRVEVVGPLVERRPDSWEGRRAG</sequence>
<organism evidence="2 3">
    <name type="scientific">Phlebiopsis gigantea (strain 11061_1 CR5-6)</name>
    <name type="common">White-rot fungus</name>
    <name type="synonym">Peniophora gigantea</name>
    <dbReference type="NCBI Taxonomy" id="745531"/>
    <lineage>
        <taxon>Eukaryota</taxon>
        <taxon>Fungi</taxon>
        <taxon>Dikarya</taxon>
        <taxon>Basidiomycota</taxon>
        <taxon>Agaricomycotina</taxon>
        <taxon>Agaricomycetes</taxon>
        <taxon>Polyporales</taxon>
        <taxon>Phanerochaetaceae</taxon>
        <taxon>Phlebiopsis</taxon>
    </lineage>
</organism>
<evidence type="ECO:0000256" key="1">
    <source>
        <dbReference type="SAM" id="Phobius"/>
    </source>
</evidence>
<feature type="transmembrane region" description="Helical" evidence="1">
    <location>
        <begin position="60"/>
        <end position="81"/>
    </location>
</feature>
<gene>
    <name evidence="2" type="ORF">PHLGIDRAFT_22599</name>
</gene>
<dbReference type="Proteomes" id="UP000053257">
    <property type="component" value="Unassembled WGS sequence"/>
</dbReference>
<evidence type="ECO:0000313" key="2">
    <source>
        <dbReference type="EMBL" id="KIP09934.1"/>
    </source>
</evidence>
<dbReference type="EMBL" id="KN840460">
    <property type="protein sequence ID" value="KIP09934.1"/>
    <property type="molecule type" value="Genomic_DNA"/>
</dbReference>